<proteinExistence type="predicted"/>
<comment type="caution">
    <text evidence="1">The sequence shown here is derived from an EMBL/GenBank/DDBJ whole genome shotgun (WGS) entry which is preliminary data.</text>
</comment>
<dbReference type="AlphaFoldDB" id="W9CL79"/>
<accession>W9CL79</accession>
<name>W9CL79_SCLBF</name>
<protein>
    <submittedName>
        <fullName evidence="1">Uncharacterized protein</fullName>
    </submittedName>
</protein>
<dbReference type="Proteomes" id="UP000019487">
    <property type="component" value="Unassembled WGS sequence"/>
</dbReference>
<dbReference type="STRING" id="1432307.W9CL79"/>
<dbReference type="EMBL" id="AYSA01000131">
    <property type="protein sequence ID" value="ESZ96611.1"/>
    <property type="molecule type" value="Genomic_DNA"/>
</dbReference>
<dbReference type="HOGENOM" id="CLU_373453_0_0_1"/>
<evidence type="ECO:0000313" key="1">
    <source>
        <dbReference type="EMBL" id="ESZ96611.1"/>
    </source>
</evidence>
<dbReference type="OrthoDB" id="3520695at2759"/>
<reference evidence="1 2" key="1">
    <citation type="journal article" date="2014" name="Genome Announc.">
        <title>Draft genome sequence of Sclerotinia borealis, a psychrophilic plant pathogenic fungus.</title>
        <authorList>
            <person name="Mardanov A.V."/>
            <person name="Beletsky A.V."/>
            <person name="Kadnikov V.V."/>
            <person name="Ignatov A.N."/>
            <person name="Ravin N.V."/>
        </authorList>
    </citation>
    <scope>NUCLEOTIDE SEQUENCE [LARGE SCALE GENOMIC DNA]</scope>
    <source>
        <strain evidence="2">F-4157</strain>
    </source>
</reference>
<gene>
    <name evidence="1" type="ORF">SBOR_2978</name>
</gene>
<keyword evidence="2" id="KW-1185">Reference proteome</keyword>
<evidence type="ECO:0000313" key="2">
    <source>
        <dbReference type="Proteomes" id="UP000019487"/>
    </source>
</evidence>
<sequence>MTDHDENVVEVLEHQDVHLLVPEDDHNQEDVEPIAFFGMEQHCLLCRAPFNQCFRGFPIHCEVYEEWEPDLYFVKPEFRAVVRFSTDQGDQFALTKAFRGGYEPNENMVSLVGWPPLKKISIEPRPELNVPANGFTPCFHESCYWTLNPTDLSSHRWDRRLRGTRAEVLYRLSISLRISSTWGHISESIGELYPRSDCDTLLSIAPESSQIYQPFFLSKLPPELRCKIWSFVKRGPAYYYKSMMVVGETHRLLSLTHDSTNHGFEELSIEPGCYIEATIESIYSTEYIRNLSIHKTSISGIHIPEAITEVQFISSVHGICAMRFSGSGSNWKSKWLGTVPLKGRTWHGRISITTDILFCYFNFLSLDEIADKSQRNIRQVMWDCLDHPGPSEGRLTGIETHFATISYLSGHRSKVSTHFPLGRSERLSNVWVRMRLETFGGSQSSLILSPCLLIRTTIGREYTFGSYVDPIYYDDHNWVFMAQGRSVTGLYYENPPGQFIMKLAVVGKRKILAAEVTPPLYKACSPILPIMISDCLRGWPHEIYMTDATFEDLRMVLIRRVGRHISGMFIQYMDSDRPPAVLGEWAASEHGAWDHQKNERVQSSEHCCIYDSTKATPSTVVFIIHWVVGYIHEIFFCNRDSDRLKVEVAKGGKLKAFDMGTRVSWWFGNFTDVIQPWTEENPRQSLSVPEDRIIKELQ</sequence>
<organism evidence="1 2">
    <name type="scientific">Sclerotinia borealis (strain F-4128)</name>
    <dbReference type="NCBI Taxonomy" id="1432307"/>
    <lineage>
        <taxon>Eukaryota</taxon>
        <taxon>Fungi</taxon>
        <taxon>Dikarya</taxon>
        <taxon>Ascomycota</taxon>
        <taxon>Pezizomycotina</taxon>
        <taxon>Leotiomycetes</taxon>
        <taxon>Helotiales</taxon>
        <taxon>Sclerotiniaceae</taxon>
        <taxon>Sclerotinia</taxon>
    </lineage>
</organism>